<organism evidence="2 3">
    <name type="scientific">Flavimaricola marinus</name>
    <dbReference type="NCBI Taxonomy" id="1819565"/>
    <lineage>
        <taxon>Bacteria</taxon>
        <taxon>Pseudomonadati</taxon>
        <taxon>Pseudomonadota</taxon>
        <taxon>Alphaproteobacteria</taxon>
        <taxon>Rhodobacterales</taxon>
        <taxon>Paracoccaceae</taxon>
        <taxon>Flavimaricola</taxon>
    </lineage>
</organism>
<gene>
    <name evidence="2" type="ORF">LOM8899_01047</name>
</gene>
<evidence type="ECO:0000313" key="3">
    <source>
        <dbReference type="Proteomes" id="UP000201613"/>
    </source>
</evidence>
<dbReference type="EMBL" id="FXZK01000001">
    <property type="protein sequence ID" value="SMY06917.1"/>
    <property type="molecule type" value="Genomic_DNA"/>
</dbReference>
<reference evidence="2 3" key="1">
    <citation type="submission" date="2017-05" db="EMBL/GenBank/DDBJ databases">
        <authorList>
            <person name="Song R."/>
            <person name="Chenine A.L."/>
            <person name="Ruprecht R.M."/>
        </authorList>
    </citation>
    <scope>NUCLEOTIDE SEQUENCE [LARGE SCALE GENOMIC DNA]</scope>
    <source>
        <strain evidence="2 3">CECT 8899</strain>
    </source>
</reference>
<dbReference type="PANTHER" id="PTHR43689:SF8">
    <property type="entry name" value="ALPHA_BETA-HYDROLASES SUPERFAMILY PROTEIN"/>
    <property type="match status" value="1"/>
</dbReference>
<proteinExistence type="predicted"/>
<keyword evidence="3" id="KW-1185">Reference proteome</keyword>
<dbReference type="AlphaFoldDB" id="A0A238LB11"/>
<dbReference type="Proteomes" id="UP000201613">
    <property type="component" value="Unassembled WGS sequence"/>
</dbReference>
<name>A0A238LB11_9RHOB</name>
<dbReference type="PANTHER" id="PTHR43689">
    <property type="entry name" value="HYDROLASE"/>
    <property type="match status" value="1"/>
</dbReference>
<dbReference type="RefSeq" id="WP_093991033.1">
    <property type="nucleotide sequence ID" value="NZ_FXZK01000001.1"/>
</dbReference>
<accession>A0A238LB11</accession>
<dbReference type="Gene3D" id="3.40.50.1820">
    <property type="entry name" value="alpha/beta hydrolase"/>
    <property type="match status" value="1"/>
</dbReference>
<dbReference type="InterPro" id="IPR000073">
    <property type="entry name" value="AB_hydrolase_1"/>
</dbReference>
<dbReference type="SUPFAM" id="SSF53474">
    <property type="entry name" value="alpha/beta-Hydrolases"/>
    <property type="match status" value="1"/>
</dbReference>
<evidence type="ECO:0000259" key="1">
    <source>
        <dbReference type="Pfam" id="PF12697"/>
    </source>
</evidence>
<feature type="domain" description="AB hydrolase-1" evidence="1">
    <location>
        <begin position="32"/>
        <end position="252"/>
    </location>
</feature>
<dbReference type="InterPro" id="IPR029058">
    <property type="entry name" value="AB_hydrolase_fold"/>
</dbReference>
<evidence type="ECO:0000313" key="2">
    <source>
        <dbReference type="EMBL" id="SMY06917.1"/>
    </source>
</evidence>
<dbReference type="OrthoDB" id="9779853at2"/>
<dbReference type="Pfam" id="PF12697">
    <property type="entry name" value="Abhydrolase_6"/>
    <property type="match status" value="1"/>
</dbReference>
<protein>
    <submittedName>
        <fullName evidence="2">Acyl-CoA esterase</fullName>
    </submittedName>
</protein>
<sequence>MTLWTDSGVVEAGGVPLEYACYGPDPSEALTLVLLHEGLGCVALWRDFPQRLAEATGLGVLVYSRAGYGQSGPAELPRPLDYMTREAVDVLPQVLAAFDVQKAVLVGHSDGGTIAAIYAGSVSDTRIRGLVLMAPHFFTEPMGLAEIERARLDFETGDLKRKMAKYHRDPEATFRGWNDAWLHPDFAGWNVADVIDYLRIPTLVIQGRDDPYGTMAQIDEVEDRSYAPVDRLELEGCGHAPFAEKPDQVLAAISEFTTRLIRIDAPEIAVA</sequence>